<evidence type="ECO:0000313" key="2">
    <source>
        <dbReference type="EMBL" id="XBH11736.1"/>
    </source>
</evidence>
<dbReference type="KEGG" id="epl:P4G45_05960"/>
<reference evidence="3" key="1">
    <citation type="submission" date="2023-03" db="EMBL/GenBank/DDBJ databases">
        <title>Edaphobacter sp.</title>
        <authorList>
            <person name="Huber K.J."/>
            <person name="Papendorf J."/>
            <person name="Pilke C."/>
            <person name="Bunk B."/>
            <person name="Sproeer C."/>
            <person name="Pester M."/>
        </authorList>
    </citation>
    <scope>NUCLEOTIDE SEQUENCE</scope>
    <source>
        <strain evidence="2">DSM 109919</strain>
        <strain evidence="3">DSM 109920</strain>
    </source>
</reference>
<gene>
    <name evidence="2" type="ORF">P4G45_05960</name>
    <name evidence="3" type="ORF">P8936_05935</name>
</gene>
<name>A0AAU7DDQ8_9BACT</name>
<feature type="domain" description="BON" evidence="1">
    <location>
        <begin position="1"/>
        <end position="54"/>
    </location>
</feature>
<accession>A0AAU7D2S0</accession>
<dbReference type="Gene3D" id="3.30.1340.30">
    <property type="match status" value="1"/>
</dbReference>
<dbReference type="RefSeq" id="WP_348269223.1">
    <property type="nucleotide sequence ID" value="NZ_CP121194.1"/>
</dbReference>
<organism evidence="3">
    <name type="scientific">Edaphobacter paludis</name>
    <dbReference type="NCBI Taxonomy" id="3035702"/>
    <lineage>
        <taxon>Bacteria</taxon>
        <taxon>Pseudomonadati</taxon>
        <taxon>Acidobacteriota</taxon>
        <taxon>Terriglobia</taxon>
        <taxon>Terriglobales</taxon>
        <taxon>Acidobacteriaceae</taxon>
        <taxon>Edaphobacter</taxon>
    </lineage>
</organism>
<evidence type="ECO:0000259" key="1">
    <source>
        <dbReference type="PROSITE" id="PS50914"/>
    </source>
</evidence>
<dbReference type="PROSITE" id="PS50914">
    <property type="entry name" value="BON"/>
    <property type="match status" value="1"/>
</dbReference>
<dbReference type="EMBL" id="CP121195">
    <property type="protein sequence ID" value="XBH15272.1"/>
    <property type="molecule type" value="Genomic_DNA"/>
</dbReference>
<dbReference type="AlphaFoldDB" id="A0AAU7DDQ8"/>
<dbReference type="EMBL" id="CP121194">
    <property type="protein sequence ID" value="XBH11736.1"/>
    <property type="molecule type" value="Genomic_DNA"/>
</dbReference>
<dbReference type="Pfam" id="PF04972">
    <property type="entry name" value="BON"/>
    <property type="match status" value="1"/>
</dbReference>
<proteinExistence type="predicted"/>
<evidence type="ECO:0000313" key="3">
    <source>
        <dbReference type="EMBL" id="XBH15272.1"/>
    </source>
</evidence>
<protein>
    <submittedName>
        <fullName evidence="3">BON domain-containing protein</fullName>
    </submittedName>
</protein>
<sequence length="54" mass="5867">MVDLDARSMSVETSDGTVTLYGNVHSWSELEKAERAACQAPGVQQVSNHLTIHP</sequence>
<accession>A0AAU7DDQ8</accession>
<dbReference type="InterPro" id="IPR007055">
    <property type="entry name" value="BON_dom"/>
</dbReference>